<evidence type="ECO:0000313" key="2">
    <source>
        <dbReference type="Proteomes" id="UP000728185"/>
    </source>
</evidence>
<gene>
    <name evidence="1" type="ORF">FBUS_04389</name>
</gene>
<reference evidence="1" key="1">
    <citation type="submission" date="2019-05" db="EMBL/GenBank/DDBJ databases">
        <title>Annotation for the trematode Fasciolopsis buski.</title>
        <authorList>
            <person name="Choi Y.-J."/>
        </authorList>
    </citation>
    <scope>NUCLEOTIDE SEQUENCE</scope>
    <source>
        <strain evidence="1">HT</strain>
        <tissue evidence="1">Whole worm</tissue>
    </source>
</reference>
<dbReference type="OrthoDB" id="1045822at2759"/>
<comment type="caution">
    <text evidence="1">The sequence shown here is derived from an EMBL/GenBank/DDBJ whole genome shotgun (WGS) entry which is preliminary data.</text>
</comment>
<dbReference type="AlphaFoldDB" id="A0A8E0RTS8"/>
<protein>
    <submittedName>
        <fullName evidence="1">Uncharacterized protein</fullName>
    </submittedName>
</protein>
<dbReference type="Proteomes" id="UP000728185">
    <property type="component" value="Unassembled WGS sequence"/>
</dbReference>
<name>A0A8E0RTS8_9TREM</name>
<accession>A0A8E0RTS8</accession>
<organism evidence="1 2">
    <name type="scientific">Fasciolopsis buskii</name>
    <dbReference type="NCBI Taxonomy" id="27845"/>
    <lineage>
        <taxon>Eukaryota</taxon>
        <taxon>Metazoa</taxon>
        <taxon>Spiralia</taxon>
        <taxon>Lophotrochozoa</taxon>
        <taxon>Platyhelminthes</taxon>
        <taxon>Trematoda</taxon>
        <taxon>Digenea</taxon>
        <taxon>Plagiorchiida</taxon>
        <taxon>Echinostomata</taxon>
        <taxon>Echinostomatoidea</taxon>
        <taxon>Fasciolidae</taxon>
        <taxon>Fasciolopsis</taxon>
    </lineage>
</organism>
<keyword evidence="2" id="KW-1185">Reference proteome</keyword>
<evidence type="ECO:0000313" key="1">
    <source>
        <dbReference type="EMBL" id="KAA0193508.1"/>
    </source>
</evidence>
<proteinExistence type="predicted"/>
<dbReference type="EMBL" id="LUCM01004991">
    <property type="protein sequence ID" value="KAA0193508.1"/>
    <property type="molecule type" value="Genomic_DNA"/>
</dbReference>
<sequence>MSSCILVGLFTPCYLCYMYKKAGENCAVPLIGGGPALLRARQRFRHQIRVSIRITPRNI</sequence>